<name>A0A917QPT3_9ACTN</name>
<dbReference type="PROSITE" id="PS51841">
    <property type="entry name" value="LTD"/>
    <property type="match status" value="1"/>
</dbReference>
<dbReference type="EMBL" id="BMPQ01000004">
    <property type="protein sequence ID" value="GGK62385.1"/>
    <property type="molecule type" value="Genomic_DNA"/>
</dbReference>
<organism evidence="3 4">
    <name type="scientific">Streptomyces flaveus</name>
    <dbReference type="NCBI Taxonomy" id="66370"/>
    <lineage>
        <taxon>Bacteria</taxon>
        <taxon>Bacillati</taxon>
        <taxon>Actinomycetota</taxon>
        <taxon>Actinomycetes</taxon>
        <taxon>Kitasatosporales</taxon>
        <taxon>Streptomycetaceae</taxon>
        <taxon>Streptomyces</taxon>
        <taxon>Streptomyces aurantiacus group</taxon>
    </lineage>
</organism>
<feature type="chain" id="PRO_5036812489" description="LTD domain-containing protein" evidence="1">
    <location>
        <begin position="27"/>
        <end position="164"/>
    </location>
</feature>
<keyword evidence="1" id="KW-0732">Signal</keyword>
<reference evidence="3" key="2">
    <citation type="submission" date="2020-09" db="EMBL/GenBank/DDBJ databases">
        <authorList>
            <person name="Sun Q."/>
            <person name="Ohkuma M."/>
        </authorList>
    </citation>
    <scope>NUCLEOTIDE SEQUENCE</scope>
    <source>
        <strain evidence="3">JCM 3035</strain>
    </source>
</reference>
<dbReference type="Pfam" id="PF00932">
    <property type="entry name" value="LTD"/>
    <property type="match status" value="1"/>
</dbReference>
<gene>
    <name evidence="3" type="ORF">GCM10010094_23790</name>
</gene>
<dbReference type="Proteomes" id="UP000637788">
    <property type="component" value="Unassembled WGS sequence"/>
</dbReference>
<accession>A0A917QPT3</accession>
<sequence length="164" mass="17883">MRTHSVFAAAAVTGALAVLAATPAQAAEYSSALKVRGVQYDAPGRDSNSCSTGNTDEEYLTIKNYSSSATVNLKGYVVKDAAGNRFTFTAGHSLQPGDYIKLRGGNGTDSDSRNVVYRDNCNFMWNNDRDTIYLYKPSGNRADVHSYTKTANDRDGNGYIRYHN</sequence>
<evidence type="ECO:0000259" key="2">
    <source>
        <dbReference type="PROSITE" id="PS51841"/>
    </source>
</evidence>
<dbReference type="SUPFAM" id="SSF74853">
    <property type="entry name" value="Lamin A/C globular tail domain"/>
    <property type="match status" value="1"/>
</dbReference>
<protein>
    <recommendedName>
        <fullName evidence="2">LTD domain-containing protein</fullName>
    </recommendedName>
</protein>
<reference evidence="3" key="1">
    <citation type="journal article" date="2014" name="Int. J. Syst. Evol. Microbiol.">
        <title>Complete genome sequence of Corynebacterium casei LMG S-19264T (=DSM 44701T), isolated from a smear-ripened cheese.</title>
        <authorList>
            <consortium name="US DOE Joint Genome Institute (JGI-PGF)"/>
            <person name="Walter F."/>
            <person name="Albersmeier A."/>
            <person name="Kalinowski J."/>
            <person name="Ruckert C."/>
        </authorList>
    </citation>
    <scope>NUCLEOTIDE SEQUENCE</scope>
    <source>
        <strain evidence="3">JCM 3035</strain>
    </source>
</reference>
<evidence type="ECO:0000313" key="3">
    <source>
        <dbReference type="EMBL" id="GGK62385.1"/>
    </source>
</evidence>
<dbReference type="RefSeq" id="WP_189321803.1">
    <property type="nucleotide sequence ID" value="NZ_BMPQ01000004.1"/>
</dbReference>
<evidence type="ECO:0000256" key="1">
    <source>
        <dbReference type="SAM" id="SignalP"/>
    </source>
</evidence>
<evidence type="ECO:0000313" key="4">
    <source>
        <dbReference type="Proteomes" id="UP000637788"/>
    </source>
</evidence>
<comment type="caution">
    <text evidence="3">The sequence shown here is derived from an EMBL/GenBank/DDBJ whole genome shotgun (WGS) entry which is preliminary data.</text>
</comment>
<feature type="domain" description="LTD" evidence="2">
    <location>
        <begin position="21"/>
        <end position="149"/>
    </location>
</feature>
<dbReference type="Gene3D" id="2.60.40.1260">
    <property type="entry name" value="Lamin Tail domain"/>
    <property type="match status" value="1"/>
</dbReference>
<feature type="signal peptide" evidence="1">
    <location>
        <begin position="1"/>
        <end position="26"/>
    </location>
</feature>
<dbReference type="InterPro" id="IPR036415">
    <property type="entry name" value="Lamin_tail_dom_sf"/>
</dbReference>
<keyword evidence="4" id="KW-1185">Reference proteome</keyword>
<dbReference type="AlphaFoldDB" id="A0A917QPT3"/>
<dbReference type="InterPro" id="IPR001322">
    <property type="entry name" value="Lamin_tail_dom"/>
</dbReference>
<proteinExistence type="predicted"/>